<evidence type="ECO:0000313" key="4">
    <source>
        <dbReference type="Proteomes" id="UP000245207"/>
    </source>
</evidence>
<feature type="transmembrane region" description="Helical" evidence="1">
    <location>
        <begin position="77"/>
        <end position="101"/>
    </location>
</feature>
<evidence type="ECO:0000313" key="3">
    <source>
        <dbReference type="EMBL" id="PWA30155.1"/>
    </source>
</evidence>
<protein>
    <submittedName>
        <fullName evidence="3">UVR domain, ApaG domain protein</fullName>
    </submittedName>
</protein>
<comment type="caution">
    <text evidence="3">The sequence shown here is derived from an EMBL/GenBank/DDBJ whole genome shotgun (WGS) entry which is preliminary data.</text>
</comment>
<sequence length="115" mass="13005">MKQQMELAAKSENYEEAARLRDSLKSFEEEEPVLRLRGLMKEAIANDKFEEAARYRDQIKEIAPHYLLKCSSDATTLVRYLLSTVSFVLFIYACSPLPLLVPFSISGVTLTLSGV</sequence>
<organism evidence="3 4">
    <name type="scientific">Artemisia annua</name>
    <name type="common">Sweet wormwood</name>
    <dbReference type="NCBI Taxonomy" id="35608"/>
    <lineage>
        <taxon>Eukaryota</taxon>
        <taxon>Viridiplantae</taxon>
        <taxon>Streptophyta</taxon>
        <taxon>Embryophyta</taxon>
        <taxon>Tracheophyta</taxon>
        <taxon>Spermatophyta</taxon>
        <taxon>Magnoliopsida</taxon>
        <taxon>eudicotyledons</taxon>
        <taxon>Gunneridae</taxon>
        <taxon>Pentapetalae</taxon>
        <taxon>asterids</taxon>
        <taxon>campanulids</taxon>
        <taxon>Asterales</taxon>
        <taxon>Asteraceae</taxon>
        <taxon>Asteroideae</taxon>
        <taxon>Anthemideae</taxon>
        <taxon>Artemisiinae</taxon>
        <taxon>Artemisia</taxon>
    </lineage>
</organism>
<proteinExistence type="predicted"/>
<evidence type="ECO:0000259" key="2">
    <source>
        <dbReference type="PROSITE" id="PS50151"/>
    </source>
</evidence>
<dbReference type="SUPFAM" id="SSF46600">
    <property type="entry name" value="C-terminal UvrC-binding domain of UvrB"/>
    <property type="match status" value="2"/>
</dbReference>
<accession>A0A2U1KA81</accession>
<dbReference type="InterPro" id="IPR001943">
    <property type="entry name" value="UVR_dom"/>
</dbReference>
<keyword evidence="1" id="KW-0812">Transmembrane</keyword>
<dbReference type="InterPro" id="IPR036876">
    <property type="entry name" value="UVR_dom_sf"/>
</dbReference>
<dbReference type="InterPro" id="IPR050718">
    <property type="entry name" value="ApaG-like"/>
</dbReference>
<evidence type="ECO:0000256" key="1">
    <source>
        <dbReference type="SAM" id="Phobius"/>
    </source>
</evidence>
<dbReference type="Gene3D" id="4.10.860.10">
    <property type="entry name" value="UVR domain"/>
    <property type="match status" value="2"/>
</dbReference>
<keyword evidence="1" id="KW-1133">Transmembrane helix</keyword>
<dbReference type="AlphaFoldDB" id="A0A2U1KA81"/>
<name>A0A2U1KA81_ARTAN</name>
<feature type="domain" description="UVR" evidence="2">
    <location>
        <begin position="1"/>
        <end position="30"/>
    </location>
</feature>
<dbReference type="PANTHER" id="PTHR47191">
    <property type="entry name" value="OS05G0170800 PROTEIN"/>
    <property type="match status" value="1"/>
</dbReference>
<feature type="domain" description="UVR" evidence="2">
    <location>
        <begin position="30"/>
        <end position="65"/>
    </location>
</feature>
<reference evidence="3 4" key="1">
    <citation type="journal article" date="2018" name="Mol. Plant">
        <title>The genome of Artemisia annua provides insight into the evolution of Asteraceae family and artemisinin biosynthesis.</title>
        <authorList>
            <person name="Shen Q."/>
            <person name="Zhang L."/>
            <person name="Liao Z."/>
            <person name="Wang S."/>
            <person name="Yan T."/>
            <person name="Shi P."/>
            <person name="Liu M."/>
            <person name="Fu X."/>
            <person name="Pan Q."/>
            <person name="Wang Y."/>
            <person name="Lv Z."/>
            <person name="Lu X."/>
            <person name="Zhang F."/>
            <person name="Jiang W."/>
            <person name="Ma Y."/>
            <person name="Chen M."/>
            <person name="Hao X."/>
            <person name="Li L."/>
            <person name="Tang Y."/>
            <person name="Lv G."/>
            <person name="Zhou Y."/>
            <person name="Sun X."/>
            <person name="Brodelius P.E."/>
            <person name="Rose J.K.C."/>
            <person name="Tang K."/>
        </authorList>
    </citation>
    <scope>NUCLEOTIDE SEQUENCE [LARGE SCALE GENOMIC DNA]</scope>
    <source>
        <strain evidence="4">cv. Huhao1</strain>
        <tissue evidence="3">Leaf</tissue>
    </source>
</reference>
<dbReference type="STRING" id="35608.A0A2U1KA81"/>
<keyword evidence="4" id="KW-1185">Reference proteome</keyword>
<dbReference type="OrthoDB" id="2305498at2759"/>
<gene>
    <name evidence="3" type="ORF">CTI12_AA626530</name>
</gene>
<dbReference type="Pfam" id="PF02151">
    <property type="entry name" value="UVR"/>
    <property type="match status" value="2"/>
</dbReference>
<keyword evidence="1" id="KW-0472">Membrane</keyword>
<dbReference type="PROSITE" id="PS50151">
    <property type="entry name" value="UVR"/>
    <property type="match status" value="2"/>
</dbReference>
<dbReference type="EMBL" id="PKPP01026503">
    <property type="protein sequence ID" value="PWA30155.1"/>
    <property type="molecule type" value="Genomic_DNA"/>
</dbReference>
<dbReference type="Proteomes" id="UP000245207">
    <property type="component" value="Unassembled WGS sequence"/>
</dbReference>
<dbReference type="PANTHER" id="PTHR47191:SF2">
    <property type="entry name" value="OS05G0170800 PROTEIN"/>
    <property type="match status" value="1"/>
</dbReference>